<dbReference type="Proteomes" id="UP000663845">
    <property type="component" value="Unassembled WGS sequence"/>
</dbReference>
<name>A0A819KAM2_9BILA</name>
<organism evidence="3 4">
    <name type="scientific">Adineta steineri</name>
    <dbReference type="NCBI Taxonomy" id="433720"/>
    <lineage>
        <taxon>Eukaryota</taxon>
        <taxon>Metazoa</taxon>
        <taxon>Spiralia</taxon>
        <taxon>Gnathifera</taxon>
        <taxon>Rotifera</taxon>
        <taxon>Eurotatoria</taxon>
        <taxon>Bdelloidea</taxon>
        <taxon>Adinetida</taxon>
        <taxon>Adinetidae</taxon>
        <taxon>Adineta</taxon>
    </lineage>
</organism>
<keyword evidence="1" id="KW-0812">Transmembrane</keyword>
<evidence type="ECO:0000313" key="3">
    <source>
        <dbReference type="EMBL" id="CAF3942513.1"/>
    </source>
</evidence>
<reference evidence="3" key="1">
    <citation type="submission" date="2021-02" db="EMBL/GenBank/DDBJ databases">
        <authorList>
            <person name="Nowell W R."/>
        </authorList>
    </citation>
    <scope>NUCLEOTIDE SEQUENCE</scope>
</reference>
<feature type="transmembrane region" description="Helical" evidence="1">
    <location>
        <begin position="13"/>
        <end position="37"/>
    </location>
</feature>
<evidence type="ECO:0000313" key="4">
    <source>
        <dbReference type="Proteomes" id="UP000663844"/>
    </source>
</evidence>
<evidence type="ECO:0000313" key="2">
    <source>
        <dbReference type="EMBL" id="CAF0864275.1"/>
    </source>
</evidence>
<keyword evidence="1" id="KW-0472">Membrane</keyword>
<accession>A0A819KAM2</accession>
<evidence type="ECO:0000256" key="1">
    <source>
        <dbReference type="SAM" id="Phobius"/>
    </source>
</evidence>
<dbReference type="Proteomes" id="UP000663844">
    <property type="component" value="Unassembled WGS sequence"/>
</dbReference>
<dbReference type="EMBL" id="CAJNOG010000059">
    <property type="protein sequence ID" value="CAF0864275.1"/>
    <property type="molecule type" value="Genomic_DNA"/>
</dbReference>
<comment type="caution">
    <text evidence="3">The sequence shown here is derived from an EMBL/GenBank/DDBJ whole genome shotgun (WGS) entry which is preliminary data.</text>
</comment>
<dbReference type="AlphaFoldDB" id="A0A819KAM2"/>
<gene>
    <name evidence="2" type="ORF">JYZ213_LOCUS8600</name>
    <name evidence="3" type="ORF">OXD698_LOCUS26206</name>
</gene>
<protein>
    <submittedName>
        <fullName evidence="3">Uncharacterized protein</fullName>
    </submittedName>
</protein>
<keyword evidence="1" id="KW-1133">Transmembrane helix</keyword>
<proteinExistence type="predicted"/>
<dbReference type="EMBL" id="CAJOAZ010002585">
    <property type="protein sequence ID" value="CAF3942513.1"/>
    <property type="molecule type" value="Genomic_DNA"/>
</dbReference>
<sequence>MAESCSRPQIVKIVLGLGCVFGAVAIVCLVVGGPLYIQERSKVQFYTKDSCRVLSASYETIRAPLGDTKAVRYEKSYAAVLYVELAI</sequence>